<organism evidence="1 2">
    <name type="scientific">Afipia felis</name>
    <name type="common">Cat scratch disease bacillus</name>
    <dbReference type="NCBI Taxonomy" id="1035"/>
    <lineage>
        <taxon>Bacteria</taxon>
        <taxon>Pseudomonadati</taxon>
        <taxon>Pseudomonadota</taxon>
        <taxon>Alphaproteobacteria</taxon>
        <taxon>Hyphomicrobiales</taxon>
        <taxon>Nitrobacteraceae</taxon>
        <taxon>Afipia</taxon>
    </lineage>
</organism>
<proteinExistence type="predicted"/>
<dbReference type="Proteomes" id="UP000035762">
    <property type="component" value="Unassembled WGS sequence"/>
</dbReference>
<comment type="caution">
    <text evidence="1">The sequence shown here is derived from an EMBL/GenBank/DDBJ whole genome shotgun (WGS) entry which is preliminary data.</text>
</comment>
<gene>
    <name evidence="1" type="ORF">BN961_03118</name>
</gene>
<protein>
    <submittedName>
        <fullName evidence="1">Uncharacterized protein</fullName>
    </submittedName>
</protein>
<sequence>MAVRDSKLRNPDDVWADHVRSECAKAVGEWLEGSVRLERPIRSLTSSELQAIAEAATSRWIVLVSQRIAQAPDASESPRLSTLLLGRGFAGSVVGPRAACSSRINSDPIAIQPTPSVRAFARTRVPPLPREKTE</sequence>
<dbReference type="STRING" id="1035.BN961_03118"/>
<name>A0A090N883_AFIFE</name>
<evidence type="ECO:0000313" key="2">
    <source>
        <dbReference type="Proteomes" id="UP000035762"/>
    </source>
</evidence>
<dbReference type="RefSeq" id="WP_244469193.1">
    <property type="nucleotide sequence ID" value="NZ_CCAZ020000002.1"/>
</dbReference>
<reference evidence="1 2" key="1">
    <citation type="journal article" date="2014" name="Genome Announc.">
        <title>Genome Sequence of Afipia felis Strain 76713, Isolated in Hospital Water Using an Amoeba Co-Culture Procedure.</title>
        <authorList>
            <person name="Benamar S."/>
            <person name="La Scola B."/>
            <person name="Croce O."/>
        </authorList>
    </citation>
    <scope>NUCLEOTIDE SEQUENCE [LARGE SCALE GENOMIC DNA]</scope>
    <source>
        <strain evidence="1 2">76713</strain>
    </source>
</reference>
<dbReference type="AlphaFoldDB" id="A0A090N883"/>
<dbReference type="EMBL" id="CCAZ020000002">
    <property type="protein sequence ID" value="CEG09688.1"/>
    <property type="molecule type" value="Genomic_DNA"/>
</dbReference>
<keyword evidence="2" id="KW-1185">Reference proteome</keyword>
<accession>A0A090N883</accession>
<evidence type="ECO:0000313" key="1">
    <source>
        <dbReference type="EMBL" id="CEG09688.1"/>
    </source>
</evidence>